<dbReference type="EMBL" id="JBHFQA010000022">
    <property type="protein sequence ID" value="KAL2079531.1"/>
    <property type="molecule type" value="Genomic_DNA"/>
</dbReference>
<proteinExistence type="predicted"/>
<dbReference type="PANTHER" id="PTHR35682">
    <property type="entry name" value="TRANSMEMBRANE PROTEIN 252"/>
    <property type="match status" value="1"/>
</dbReference>
<reference evidence="3 4" key="1">
    <citation type="submission" date="2024-09" db="EMBL/GenBank/DDBJ databases">
        <title>A chromosome-level genome assembly of Gray's grenadier anchovy, Coilia grayii.</title>
        <authorList>
            <person name="Fu Z."/>
        </authorList>
    </citation>
    <scope>NUCLEOTIDE SEQUENCE [LARGE SCALE GENOMIC DNA]</scope>
    <source>
        <strain evidence="3">G4</strain>
        <tissue evidence="3">Muscle</tissue>
    </source>
</reference>
<sequence>MNKGKRLGIALRLVLLFCGFCLTCLGAYLKSLDGGSDATVTAIFSYILVACGFVLLLVGAFWSIFHGMRSNLYRQRRDRRHSTQVYICTVDRPNLYPPTYEESQARGHQVIPINPVCLGLAPPLYTLSSAEVVDEAFSHELPPSYHQALGQHCPNPGEPLEAQSQRPSGDDVAP</sequence>
<dbReference type="Proteomes" id="UP001591681">
    <property type="component" value="Unassembled WGS sequence"/>
</dbReference>
<dbReference type="PANTHER" id="PTHR35682:SF1">
    <property type="entry name" value="TRANSMEMBRANE PROTEIN 252"/>
    <property type="match status" value="1"/>
</dbReference>
<dbReference type="InterPro" id="IPR031363">
    <property type="entry name" value="TMEM252"/>
</dbReference>
<evidence type="ECO:0000256" key="2">
    <source>
        <dbReference type="SAM" id="Phobius"/>
    </source>
</evidence>
<keyword evidence="2" id="KW-1133">Transmembrane helix</keyword>
<accession>A0ABD1IYV4</accession>
<dbReference type="Pfam" id="PF15664">
    <property type="entry name" value="TMEM252"/>
    <property type="match status" value="1"/>
</dbReference>
<dbReference type="AlphaFoldDB" id="A0ABD1IYV4"/>
<name>A0ABD1IYV4_9TELE</name>
<evidence type="ECO:0008006" key="5">
    <source>
        <dbReference type="Google" id="ProtNLM"/>
    </source>
</evidence>
<evidence type="ECO:0000313" key="4">
    <source>
        <dbReference type="Proteomes" id="UP001591681"/>
    </source>
</evidence>
<keyword evidence="2" id="KW-0812">Transmembrane</keyword>
<feature type="transmembrane region" description="Helical" evidence="2">
    <location>
        <begin position="42"/>
        <end position="65"/>
    </location>
</feature>
<keyword evidence="2" id="KW-0472">Membrane</keyword>
<comment type="caution">
    <text evidence="3">The sequence shown here is derived from an EMBL/GenBank/DDBJ whole genome shotgun (WGS) entry which is preliminary data.</text>
</comment>
<evidence type="ECO:0000313" key="3">
    <source>
        <dbReference type="EMBL" id="KAL2079531.1"/>
    </source>
</evidence>
<evidence type="ECO:0000256" key="1">
    <source>
        <dbReference type="SAM" id="MobiDB-lite"/>
    </source>
</evidence>
<gene>
    <name evidence="3" type="ORF">ACEWY4_025275</name>
</gene>
<keyword evidence="4" id="KW-1185">Reference proteome</keyword>
<organism evidence="3 4">
    <name type="scientific">Coilia grayii</name>
    <name type="common">Gray's grenadier anchovy</name>
    <dbReference type="NCBI Taxonomy" id="363190"/>
    <lineage>
        <taxon>Eukaryota</taxon>
        <taxon>Metazoa</taxon>
        <taxon>Chordata</taxon>
        <taxon>Craniata</taxon>
        <taxon>Vertebrata</taxon>
        <taxon>Euteleostomi</taxon>
        <taxon>Actinopterygii</taxon>
        <taxon>Neopterygii</taxon>
        <taxon>Teleostei</taxon>
        <taxon>Clupei</taxon>
        <taxon>Clupeiformes</taxon>
        <taxon>Clupeoidei</taxon>
        <taxon>Engraulidae</taxon>
        <taxon>Coilinae</taxon>
        <taxon>Coilia</taxon>
    </lineage>
</organism>
<feature type="region of interest" description="Disordered" evidence="1">
    <location>
        <begin position="148"/>
        <end position="174"/>
    </location>
</feature>
<protein>
    <recommendedName>
        <fullName evidence="5">Transmembrane protein 252</fullName>
    </recommendedName>
</protein>